<evidence type="ECO:0000256" key="7">
    <source>
        <dbReference type="ARBA" id="ARBA00023002"/>
    </source>
</evidence>
<proteinExistence type="inferred from homology"/>
<sequence length="318" mass="33205">MTENISQPRHDDAGSAPVADAASAPLGQLLDGKATARALKADLTERVSALKSRGVTPGLGTVLVGADPGSQSYVAGKHRDCAEVGINSIEVQLGAETTQEELLAELEKLNNDPACTGYIVQLPLPRHLDTQKVLEAISPEKDADGLHPMNLGRLVANVNEQISSPLPCTPKGCVDLLDHYGLDLRGKHVVVVGRGVTIGRPIGLLLTRRDVNATVTLCHTGTQDLAAHLAQADVVVAAAGVKHMIDPAQLKAGVIALDVGVTREVNPETGKAKIYGDIAPGIESVASWYSPNPGGVGPMTRAELLANVVLAAEKQIQE</sequence>
<keyword evidence="4 11" id="KW-0658">Purine biosynthesis</keyword>
<evidence type="ECO:0000256" key="4">
    <source>
        <dbReference type="ARBA" id="ARBA00022755"/>
    </source>
</evidence>
<comment type="caution">
    <text evidence="14">The sequence shown here is derived from an EMBL/GenBank/DDBJ whole genome shotgun (WGS) entry which is preliminary data.</text>
</comment>
<dbReference type="EC" id="1.5.1.5" evidence="11"/>
<dbReference type="InterPro" id="IPR036291">
    <property type="entry name" value="NAD(P)-bd_dom_sf"/>
</dbReference>
<comment type="subunit">
    <text evidence="11">Homodimer.</text>
</comment>
<keyword evidence="5 11" id="KW-0378">Hydrolase</keyword>
<comment type="catalytic activity">
    <reaction evidence="11">
        <text>(6R)-5,10-methenyltetrahydrofolate + H2O = (6R)-10-formyltetrahydrofolate + H(+)</text>
        <dbReference type="Rhea" id="RHEA:23700"/>
        <dbReference type="ChEBI" id="CHEBI:15377"/>
        <dbReference type="ChEBI" id="CHEBI:15378"/>
        <dbReference type="ChEBI" id="CHEBI:57455"/>
        <dbReference type="ChEBI" id="CHEBI:195366"/>
        <dbReference type="EC" id="3.5.4.9"/>
    </reaction>
</comment>
<dbReference type="Gene3D" id="3.40.50.10860">
    <property type="entry name" value="Leucine Dehydrogenase, chain A, domain 1"/>
    <property type="match status" value="1"/>
</dbReference>
<evidence type="ECO:0000256" key="11">
    <source>
        <dbReference type="HAMAP-Rule" id="MF_01576"/>
    </source>
</evidence>
<dbReference type="Proteomes" id="UP000643525">
    <property type="component" value="Unassembled WGS sequence"/>
</dbReference>
<keyword evidence="7 11" id="KW-0560">Oxidoreductase</keyword>
<dbReference type="PANTHER" id="PTHR48099">
    <property type="entry name" value="C-1-TETRAHYDROFOLATE SYNTHASE, CYTOPLASMIC-RELATED"/>
    <property type="match status" value="1"/>
</dbReference>
<reference evidence="14 15" key="1">
    <citation type="submission" date="2020-10" db="EMBL/GenBank/DDBJ databases">
        <title>Sequencing the genomes of 1000 actinobacteria strains.</title>
        <authorList>
            <person name="Klenk H.-P."/>
        </authorList>
    </citation>
    <scope>NUCLEOTIDE SEQUENCE [LARGE SCALE GENOMIC DNA]</scope>
    <source>
        <strain evidence="14 15">DSM 15666</strain>
    </source>
</reference>
<dbReference type="NCBIfam" id="NF010789">
    <property type="entry name" value="PRK14193.1"/>
    <property type="match status" value="1"/>
</dbReference>
<organism evidence="14 15">
    <name type="scientific">Nesterenkonia lutea</name>
    <dbReference type="NCBI Taxonomy" id="272919"/>
    <lineage>
        <taxon>Bacteria</taxon>
        <taxon>Bacillati</taxon>
        <taxon>Actinomycetota</taxon>
        <taxon>Actinomycetes</taxon>
        <taxon>Micrococcales</taxon>
        <taxon>Micrococcaceae</taxon>
        <taxon>Nesterenkonia</taxon>
    </lineage>
</organism>
<dbReference type="GO" id="GO:0004488">
    <property type="term" value="F:methylenetetrahydrofolate dehydrogenase (NADP+) activity"/>
    <property type="evidence" value="ECO:0007669"/>
    <property type="project" value="UniProtKB-EC"/>
</dbReference>
<dbReference type="PRINTS" id="PR00085">
    <property type="entry name" value="THFDHDRGNASE"/>
</dbReference>
<evidence type="ECO:0000256" key="5">
    <source>
        <dbReference type="ARBA" id="ARBA00022801"/>
    </source>
</evidence>
<dbReference type="InterPro" id="IPR046346">
    <property type="entry name" value="Aminoacid_DH-like_N_sf"/>
</dbReference>
<keyword evidence="2 11" id="KW-0554">One-carbon metabolism</keyword>
<evidence type="ECO:0000256" key="1">
    <source>
        <dbReference type="ARBA" id="ARBA00004777"/>
    </source>
</evidence>
<feature type="binding site" evidence="11">
    <location>
        <position position="261"/>
    </location>
    <ligand>
        <name>NADP(+)</name>
        <dbReference type="ChEBI" id="CHEBI:58349"/>
    </ligand>
</feature>
<keyword evidence="10 11" id="KW-0511">Multifunctional enzyme</keyword>
<keyword evidence="6 11" id="KW-0521">NADP</keyword>
<dbReference type="CDD" id="cd01080">
    <property type="entry name" value="NAD_bind_m-THF_DH_Cyclohyd"/>
    <property type="match status" value="1"/>
</dbReference>
<keyword evidence="15" id="KW-1185">Reference proteome</keyword>
<evidence type="ECO:0000256" key="8">
    <source>
        <dbReference type="ARBA" id="ARBA00023102"/>
    </source>
</evidence>
<evidence type="ECO:0000256" key="9">
    <source>
        <dbReference type="ARBA" id="ARBA00023167"/>
    </source>
</evidence>
<evidence type="ECO:0000256" key="3">
    <source>
        <dbReference type="ARBA" id="ARBA00022605"/>
    </source>
</evidence>
<keyword evidence="8 11" id="KW-0368">Histidine biosynthesis</keyword>
<feature type="binding site" evidence="11">
    <location>
        <begin position="193"/>
        <end position="195"/>
    </location>
    <ligand>
        <name>NADP(+)</name>
        <dbReference type="ChEBI" id="CHEBI:58349"/>
    </ligand>
</feature>
<feature type="domain" description="Tetrahydrofolate dehydrogenase/cyclohydrolase catalytic" evidence="12">
    <location>
        <begin position="30"/>
        <end position="144"/>
    </location>
</feature>
<accession>A0ABR9JBU8</accession>
<evidence type="ECO:0000256" key="2">
    <source>
        <dbReference type="ARBA" id="ARBA00022563"/>
    </source>
</evidence>
<keyword evidence="9 11" id="KW-0486">Methionine biosynthesis</keyword>
<dbReference type="InterPro" id="IPR020631">
    <property type="entry name" value="THF_DH/CycHdrlase_NAD-bd_dom"/>
</dbReference>
<comment type="caution">
    <text evidence="11">Lacks conserved residue(s) required for the propagation of feature annotation.</text>
</comment>
<feature type="domain" description="Tetrahydrofolate dehydrogenase/cyclohydrolase NAD(P)-binding" evidence="13">
    <location>
        <begin position="167"/>
        <end position="315"/>
    </location>
</feature>
<evidence type="ECO:0000313" key="14">
    <source>
        <dbReference type="EMBL" id="MBE1523260.1"/>
    </source>
</evidence>
<evidence type="ECO:0000259" key="12">
    <source>
        <dbReference type="Pfam" id="PF00763"/>
    </source>
</evidence>
<comment type="pathway">
    <text evidence="1 11">One-carbon metabolism; tetrahydrofolate interconversion.</text>
</comment>
<evidence type="ECO:0000256" key="6">
    <source>
        <dbReference type="ARBA" id="ARBA00022857"/>
    </source>
</evidence>
<evidence type="ECO:0000256" key="10">
    <source>
        <dbReference type="ARBA" id="ARBA00023268"/>
    </source>
</evidence>
<dbReference type="PANTHER" id="PTHR48099:SF5">
    <property type="entry name" value="C-1-TETRAHYDROFOLATE SYNTHASE, CYTOPLASMIC"/>
    <property type="match status" value="1"/>
</dbReference>
<dbReference type="Gene3D" id="3.40.50.720">
    <property type="entry name" value="NAD(P)-binding Rossmann-like Domain"/>
    <property type="match status" value="1"/>
</dbReference>
<dbReference type="InterPro" id="IPR020630">
    <property type="entry name" value="THF_DH/CycHdrlase_cat_dom"/>
</dbReference>
<dbReference type="HAMAP" id="MF_01576">
    <property type="entry name" value="THF_DHG_CYH"/>
    <property type="match status" value="1"/>
</dbReference>
<dbReference type="InterPro" id="IPR000672">
    <property type="entry name" value="THF_DH/CycHdrlase"/>
</dbReference>
<comment type="catalytic activity">
    <reaction evidence="11">
        <text>(6R)-5,10-methylene-5,6,7,8-tetrahydrofolate + NADP(+) = (6R)-5,10-methenyltetrahydrofolate + NADPH</text>
        <dbReference type="Rhea" id="RHEA:22812"/>
        <dbReference type="ChEBI" id="CHEBI:15636"/>
        <dbReference type="ChEBI" id="CHEBI:57455"/>
        <dbReference type="ChEBI" id="CHEBI:57783"/>
        <dbReference type="ChEBI" id="CHEBI:58349"/>
        <dbReference type="EC" id="1.5.1.5"/>
    </reaction>
</comment>
<protein>
    <recommendedName>
        <fullName evidence="11">Bifunctional protein FolD</fullName>
    </recommendedName>
    <domain>
        <recommendedName>
            <fullName evidence="11">Methylenetetrahydrofolate dehydrogenase</fullName>
            <ecNumber evidence="11">1.5.1.5</ecNumber>
        </recommendedName>
    </domain>
    <domain>
        <recommendedName>
            <fullName evidence="11">Methenyltetrahydrofolate cyclohydrolase</fullName>
            <ecNumber evidence="11">3.5.4.9</ecNumber>
        </recommendedName>
    </domain>
</protein>
<dbReference type="Pfam" id="PF02882">
    <property type="entry name" value="THF_DHG_CYH_C"/>
    <property type="match status" value="1"/>
</dbReference>
<name>A0ABR9JBU8_9MICC</name>
<comment type="function">
    <text evidence="11">Catalyzes the oxidation of 5,10-methylenetetrahydrofolate to 5,10-methenyltetrahydrofolate and then the hydrolysis of 5,10-methenyltetrahydrofolate to 10-formyltetrahydrofolate.</text>
</comment>
<dbReference type="GO" id="GO:0004477">
    <property type="term" value="F:methenyltetrahydrofolate cyclohydrolase activity"/>
    <property type="evidence" value="ECO:0007669"/>
    <property type="project" value="UniProtKB-EC"/>
</dbReference>
<comment type="similarity">
    <text evidence="11">Belongs to the tetrahydrofolate dehydrogenase/cyclohydrolase family.</text>
</comment>
<gene>
    <name evidence="11" type="primary">folD</name>
    <name evidence="14" type="ORF">H4W27_000378</name>
</gene>
<dbReference type="Pfam" id="PF00763">
    <property type="entry name" value="THF_DHG_CYH"/>
    <property type="match status" value="1"/>
</dbReference>
<dbReference type="EMBL" id="JADBED010000001">
    <property type="protein sequence ID" value="MBE1523260.1"/>
    <property type="molecule type" value="Genomic_DNA"/>
</dbReference>
<dbReference type="SUPFAM" id="SSF53223">
    <property type="entry name" value="Aminoacid dehydrogenase-like, N-terminal domain"/>
    <property type="match status" value="1"/>
</dbReference>
<dbReference type="SUPFAM" id="SSF51735">
    <property type="entry name" value="NAD(P)-binding Rossmann-fold domains"/>
    <property type="match status" value="1"/>
</dbReference>
<evidence type="ECO:0000313" key="15">
    <source>
        <dbReference type="Proteomes" id="UP000643525"/>
    </source>
</evidence>
<keyword evidence="3 11" id="KW-0028">Amino-acid biosynthesis</keyword>
<evidence type="ECO:0000259" key="13">
    <source>
        <dbReference type="Pfam" id="PF02882"/>
    </source>
</evidence>
<dbReference type="EC" id="3.5.4.9" evidence="11"/>